<comment type="caution">
    <text evidence="2">The sequence shown here is derived from an EMBL/GenBank/DDBJ whole genome shotgun (WGS) entry which is preliminary data.</text>
</comment>
<accession>A0A8J5VIF6</accession>
<evidence type="ECO:0000256" key="1">
    <source>
        <dbReference type="SAM" id="MobiDB-lite"/>
    </source>
</evidence>
<proteinExistence type="predicted"/>
<dbReference type="Proteomes" id="UP000729402">
    <property type="component" value="Unassembled WGS sequence"/>
</dbReference>
<evidence type="ECO:0000313" key="2">
    <source>
        <dbReference type="EMBL" id="KAG8069060.1"/>
    </source>
</evidence>
<protein>
    <submittedName>
        <fullName evidence="2">Uncharacterized protein</fullName>
    </submittedName>
</protein>
<sequence length="221" mass="21815">MGINDGTTFEVYHLINAGRECLQLEPPLPQWQASSPHRQRRPPPPSLPSYGSSAGVADHSTITTDLAVAGVARPSSARSSISVAATTYAATTAGTTGLSSAAAVGVLAQCAAADFPATTTIYHAAAAPVSTTRPAPPTSSSFPTLHVGLAAAGVVGLSLAATAGGLAPCSTTGFPAATPILVTAAPWLSSSATVPTTKSTIAVAAARGVKHVVAHDAASVL</sequence>
<evidence type="ECO:0000313" key="3">
    <source>
        <dbReference type="Proteomes" id="UP000729402"/>
    </source>
</evidence>
<feature type="region of interest" description="Disordered" evidence="1">
    <location>
        <begin position="29"/>
        <end position="56"/>
    </location>
</feature>
<name>A0A8J5VIF6_ZIZPA</name>
<organism evidence="2 3">
    <name type="scientific">Zizania palustris</name>
    <name type="common">Northern wild rice</name>
    <dbReference type="NCBI Taxonomy" id="103762"/>
    <lineage>
        <taxon>Eukaryota</taxon>
        <taxon>Viridiplantae</taxon>
        <taxon>Streptophyta</taxon>
        <taxon>Embryophyta</taxon>
        <taxon>Tracheophyta</taxon>
        <taxon>Spermatophyta</taxon>
        <taxon>Magnoliopsida</taxon>
        <taxon>Liliopsida</taxon>
        <taxon>Poales</taxon>
        <taxon>Poaceae</taxon>
        <taxon>BOP clade</taxon>
        <taxon>Oryzoideae</taxon>
        <taxon>Oryzeae</taxon>
        <taxon>Zizaniinae</taxon>
        <taxon>Zizania</taxon>
    </lineage>
</organism>
<reference evidence="2" key="1">
    <citation type="journal article" date="2021" name="bioRxiv">
        <title>Whole Genome Assembly and Annotation of Northern Wild Rice, Zizania palustris L., Supports a Whole Genome Duplication in the Zizania Genus.</title>
        <authorList>
            <person name="Haas M."/>
            <person name="Kono T."/>
            <person name="Macchietto M."/>
            <person name="Millas R."/>
            <person name="McGilp L."/>
            <person name="Shao M."/>
            <person name="Duquette J."/>
            <person name="Hirsch C.N."/>
            <person name="Kimball J."/>
        </authorList>
    </citation>
    <scope>NUCLEOTIDE SEQUENCE</scope>
    <source>
        <tissue evidence="2">Fresh leaf tissue</tissue>
    </source>
</reference>
<dbReference type="AlphaFoldDB" id="A0A8J5VIF6"/>
<reference evidence="2" key="2">
    <citation type="submission" date="2021-02" db="EMBL/GenBank/DDBJ databases">
        <authorList>
            <person name="Kimball J.A."/>
            <person name="Haas M.W."/>
            <person name="Macchietto M."/>
            <person name="Kono T."/>
            <person name="Duquette J."/>
            <person name="Shao M."/>
        </authorList>
    </citation>
    <scope>NUCLEOTIDE SEQUENCE</scope>
    <source>
        <tissue evidence="2">Fresh leaf tissue</tissue>
    </source>
</reference>
<dbReference type="EMBL" id="JAAALK010000284">
    <property type="protein sequence ID" value="KAG8069060.1"/>
    <property type="molecule type" value="Genomic_DNA"/>
</dbReference>
<gene>
    <name evidence="2" type="ORF">GUJ93_ZPchr0005g15774</name>
</gene>
<keyword evidence="3" id="KW-1185">Reference proteome</keyword>